<dbReference type="PANTHER" id="PTHR11848">
    <property type="entry name" value="TGF-BETA FAMILY"/>
    <property type="match status" value="1"/>
</dbReference>
<dbReference type="GO" id="GO:0005125">
    <property type="term" value="F:cytokine activity"/>
    <property type="evidence" value="ECO:0007669"/>
    <property type="project" value="TreeGrafter"/>
</dbReference>
<keyword evidence="7" id="KW-0325">Glycoprotein</keyword>
<dbReference type="PANTHER" id="PTHR11848:SF302">
    <property type="entry name" value="TGF-BETA FAMILY PROFILE DOMAIN-CONTAINING PROTEIN"/>
    <property type="match status" value="1"/>
</dbReference>
<dbReference type="AlphaFoldDB" id="A0A2G8K4E0"/>
<comment type="subcellular location">
    <subcellularLocation>
        <location evidence="1">Secreted</location>
    </subcellularLocation>
</comment>
<sequence>MRSISGLSNRSIEELTSFLPLWVSSYNRWYGATAVCSQSIMKPYFLSPFADGHFYAEHSQKWQVVFPSIHELEDELLLAELHINIATTNVDYIVGMDTNHMLSFPCDLTTPLAVCRRRKLLKSMETTKYIEASNTESAVIDFTEELRKWFSSDGLTTRLVELWTYRGTEDDLRRNDQLTEDMDAVTNQHRRKMVKLLSDREFLTSTQEYPTDVLQSVNLVVYTKGSFEQSIVHDRMSQSLHLDQNRHRRSTDEERMERRRKKKERQLRNERRQELQRQREAKLAQKSADRGPCRVVEMQVDFQNIGWSKWILYPTNFNAKRCAGHCSGPLEAIHNPSNHAVMQDLIRMKMPGRAPEPCCIPTRLQPLSMLYVEDGTIVVRHHEEMVADECGCR</sequence>
<comment type="caution">
    <text evidence="11">The sequence shown here is derived from an EMBL/GenBank/DDBJ whole genome shotgun (WGS) entry which is preliminary data.</text>
</comment>
<keyword evidence="6" id="KW-1015">Disulfide bond</keyword>
<keyword evidence="5 8" id="KW-0339">Growth factor</keyword>
<gene>
    <name evidence="11" type="ORF">BSL78_20284</name>
</gene>
<evidence type="ECO:0000256" key="3">
    <source>
        <dbReference type="ARBA" id="ARBA00022525"/>
    </source>
</evidence>
<evidence type="ECO:0000313" key="11">
    <source>
        <dbReference type="EMBL" id="PIK42868.1"/>
    </source>
</evidence>
<dbReference type="OrthoDB" id="5949851at2759"/>
<feature type="compositionally biased region" description="Basic and acidic residues" evidence="9">
    <location>
        <begin position="266"/>
        <end position="288"/>
    </location>
</feature>
<evidence type="ECO:0000313" key="12">
    <source>
        <dbReference type="Proteomes" id="UP000230750"/>
    </source>
</evidence>
<dbReference type="GO" id="GO:0005615">
    <property type="term" value="C:extracellular space"/>
    <property type="evidence" value="ECO:0007669"/>
    <property type="project" value="TreeGrafter"/>
</dbReference>
<keyword evidence="4" id="KW-0732">Signal</keyword>
<keyword evidence="12" id="KW-1185">Reference proteome</keyword>
<evidence type="ECO:0000256" key="4">
    <source>
        <dbReference type="ARBA" id="ARBA00022729"/>
    </source>
</evidence>
<accession>A0A2G8K4E0</accession>
<evidence type="ECO:0000256" key="8">
    <source>
        <dbReference type="RuleBase" id="RU000354"/>
    </source>
</evidence>
<feature type="region of interest" description="Disordered" evidence="9">
    <location>
        <begin position="238"/>
        <end position="288"/>
    </location>
</feature>
<dbReference type="PROSITE" id="PS00250">
    <property type="entry name" value="TGF_BETA_1"/>
    <property type="match status" value="1"/>
</dbReference>
<dbReference type="InterPro" id="IPR029034">
    <property type="entry name" value="Cystine-knot_cytokine"/>
</dbReference>
<dbReference type="InterPro" id="IPR001839">
    <property type="entry name" value="TGF-b_C"/>
</dbReference>
<dbReference type="Gene3D" id="2.10.90.10">
    <property type="entry name" value="Cystine-knot cytokines"/>
    <property type="match status" value="1"/>
</dbReference>
<evidence type="ECO:0000256" key="9">
    <source>
        <dbReference type="SAM" id="MobiDB-lite"/>
    </source>
</evidence>
<dbReference type="FunFam" id="2.10.90.10:FF:000001">
    <property type="entry name" value="Bone morphogenetic protein 4"/>
    <property type="match status" value="1"/>
</dbReference>
<dbReference type="Pfam" id="PF00019">
    <property type="entry name" value="TGF_beta"/>
    <property type="match status" value="1"/>
</dbReference>
<organism evidence="11 12">
    <name type="scientific">Stichopus japonicus</name>
    <name type="common">Sea cucumber</name>
    <dbReference type="NCBI Taxonomy" id="307972"/>
    <lineage>
        <taxon>Eukaryota</taxon>
        <taxon>Metazoa</taxon>
        <taxon>Echinodermata</taxon>
        <taxon>Eleutherozoa</taxon>
        <taxon>Echinozoa</taxon>
        <taxon>Holothuroidea</taxon>
        <taxon>Aspidochirotacea</taxon>
        <taxon>Aspidochirotida</taxon>
        <taxon>Stichopodidae</taxon>
        <taxon>Apostichopus</taxon>
    </lineage>
</organism>
<dbReference type="PROSITE" id="PS51362">
    <property type="entry name" value="TGF_BETA_2"/>
    <property type="match status" value="1"/>
</dbReference>
<reference evidence="11 12" key="1">
    <citation type="journal article" date="2017" name="PLoS Biol.">
        <title>The sea cucumber genome provides insights into morphological evolution and visceral regeneration.</title>
        <authorList>
            <person name="Zhang X."/>
            <person name="Sun L."/>
            <person name="Yuan J."/>
            <person name="Sun Y."/>
            <person name="Gao Y."/>
            <person name="Zhang L."/>
            <person name="Li S."/>
            <person name="Dai H."/>
            <person name="Hamel J.F."/>
            <person name="Liu C."/>
            <person name="Yu Y."/>
            <person name="Liu S."/>
            <person name="Lin W."/>
            <person name="Guo K."/>
            <person name="Jin S."/>
            <person name="Xu P."/>
            <person name="Storey K.B."/>
            <person name="Huan P."/>
            <person name="Zhang T."/>
            <person name="Zhou Y."/>
            <person name="Zhang J."/>
            <person name="Lin C."/>
            <person name="Li X."/>
            <person name="Xing L."/>
            <person name="Huo D."/>
            <person name="Sun M."/>
            <person name="Wang L."/>
            <person name="Mercier A."/>
            <person name="Li F."/>
            <person name="Yang H."/>
            <person name="Xiang J."/>
        </authorList>
    </citation>
    <scope>NUCLEOTIDE SEQUENCE [LARGE SCALE GENOMIC DNA]</scope>
    <source>
        <strain evidence="11">Shaxun</strain>
        <tissue evidence="11">Muscle</tissue>
    </source>
</reference>
<dbReference type="Proteomes" id="UP000230750">
    <property type="component" value="Unassembled WGS sequence"/>
</dbReference>
<evidence type="ECO:0000256" key="7">
    <source>
        <dbReference type="ARBA" id="ARBA00023180"/>
    </source>
</evidence>
<keyword evidence="3" id="KW-0964">Secreted</keyword>
<protein>
    <submittedName>
        <fullName evidence="11">TGFbeta family member Nodal</fullName>
    </submittedName>
</protein>
<evidence type="ECO:0000259" key="10">
    <source>
        <dbReference type="PROSITE" id="PS51362"/>
    </source>
</evidence>
<feature type="domain" description="TGF-beta family profile" evidence="10">
    <location>
        <begin position="274"/>
        <end position="393"/>
    </location>
</feature>
<evidence type="ECO:0000256" key="6">
    <source>
        <dbReference type="ARBA" id="ARBA00023157"/>
    </source>
</evidence>
<dbReference type="SMART" id="SM00204">
    <property type="entry name" value="TGFB"/>
    <property type="match status" value="1"/>
</dbReference>
<evidence type="ECO:0000256" key="1">
    <source>
        <dbReference type="ARBA" id="ARBA00004613"/>
    </source>
</evidence>
<dbReference type="InterPro" id="IPR015615">
    <property type="entry name" value="TGF-beta-rel"/>
</dbReference>
<evidence type="ECO:0000256" key="2">
    <source>
        <dbReference type="ARBA" id="ARBA00006656"/>
    </source>
</evidence>
<evidence type="ECO:0000256" key="5">
    <source>
        <dbReference type="ARBA" id="ARBA00023030"/>
    </source>
</evidence>
<dbReference type="SUPFAM" id="SSF57501">
    <property type="entry name" value="Cystine-knot cytokines"/>
    <property type="match status" value="1"/>
</dbReference>
<comment type="similarity">
    <text evidence="2 8">Belongs to the TGF-beta family.</text>
</comment>
<dbReference type="EMBL" id="MRZV01000897">
    <property type="protein sequence ID" value="PIK42868.1"/>
    <property type="molecule type" value="Genomic_DNA"/>
</dbReference>
<name>A0A2G8K4E0_STIJA</name>
<dbReference type="InterPro" id="IPR017948">
    <property type="entry name" value="TGFb_CS"/>
</dbReference>
<proteinExistence type="inferred from homology"/>
<dbReference type="STRING" id="307972.A0A2G8K4E0"/>
<dbReference type="GO" id="GO:0008083">
    <property type="term" value="F:growth factor activity"/>
    <property type="evidence" value="ECO:0007669"/>
    <property type="project" value="UniProtKB-KW"/>
</dbReference>